<dbReference type="GO" id="GO:0016592">
    <property type="term" value="C:mediator complex"/>
    <property type="evidence" value="ECO:0007669"/>
    <property type="project" value="TreeGrafter"/>
</dbReference>
<protein>
    <submittedName>
        <fullName evidence="2">Uncharacterized protein</fullName>
    </submittedName>
</protein>
<dbReference type="CDD" id="cd23158">
    <property type="entry name" value="Prefoldin_UXT"/>
    <property type="match status" value="1"/>
</dbReference>
<dbReference type="Pfam" id="PF02996">
    <property type="entry name" value="Prefoldin"/>
    <property type="match status" value="1"/>
</dbReference>
<dbReference type="GO" id="GO:0045944">
    <property type="term" value="P:positive regulation of transcription by RNA polymerase II"/>
    <property type="evidence" value="ECO:0007669"/>
    <property type="project" value="TreeGrafter"/>
</dbReference>
<comment type="similarity">
    <text evidence="1">Belongs to the UXT family.</text>
</comment>
<dbReference type="GO" id="GO:0003714">
    <property type="term" value="F:transcription corepressor activity"/>
    <property type="evidence" value="ECO:0007669"/>
    <property type="project" value="InterPro"/>
</dbReference>
<gene>
    <name evidence="2" type="ORF">TPSB3V08_LOCUS1452</name>
</gene>
<dbReference type="InterPro" id="IPR003994">
    <property type="entry name" value="UXT"/>
</dbReference>
<dbReference type="EMBL" id="OD000520">
    <property type="protein sequence ID" value="CAD7397976.1"/>
    <property type="molecule type" value="Genomic_DNA"/>
</dbReference>
<sequence length="153" mass="17581">MCKRTHFQMDVSIPEKVLRYETFINDVLKEDLKKVNQRQQQVNTEISEFLQLKNTIQTLADGQLGEGDLKTKMDIGCNFYVQANVTDISKILINIGLGHYLEFALPDALKYVEKRVSLLTLQMEKLRKDSAHTKANIKLVLGGLEYLQNSHKK</sequence>
<evidence type="ECO:0000313" key="2">
    <source>
        <dbReference type="EMBL" id="CAD7397976.1"/>
    </source>
</evidence>
<dbReference type="SUPFAM" id="SSF46579">
    <property type="entry name" value="Prefoldin"/>
    <property type="match status" value="1"/>
</dbReference>
<dbReference type="GO" id="GO:0000122">
    <property type="term" value="P:negative regulation of transcription by RNA polymerase II"/>
    <property type="evidence" value="ECO:0007669"/>
    <property type="project" value="InterPro"/>
</dbReference>
<dbReference type="PANTHER" id="PTHR13345:SF9">
    <property type="entry name" value="PROTEIN UXT"/>
    <property type="match status" value="1"/>
</dbReference>
<reference evidence="2" key="1">
    <citation type="submission" date="2020-11" db="EMBL/GenBank/DDBJ databases">
        <authorList>
            <person name="Tran Van P."/>
        </authorList>
    </citation>
    <scope>NUCLEOTIDE SEQUENCE</scope>
</reference>
<proteinExistence type="inferred from homology"/>
<organism evidence="2">
    <name type="scientific">Timema poppense</name>
    <name type="common">Walking stick</name>
    <dbReference type="NCBI Taxonomy" id="170557"/>
    <lineage>
        <taxon>Eukaryota</taxon>
        <taxon>Metazoa</taxon>
        <taxon>Ecdysozoa</taxon>
        <taxon>Arthropoda</taxon>
        <taxon>Hexapoda</taxon>
        <taxon>Insecta</taxon>
        <taxon>Pterygota</taxon>
        <taxon>Neoptera</taxon>
        <taxon>Polyneoptera</taxon>
        <taxon>Phasmatodea</taxon>
        <taxon>Timematodea</taxon>
        <taxon>Timematoidea</taxon>
        <taxon>Timematidae</taxon>
        <taxon>Timema</taxon>
    </lineage>
</organism>
<dbReference type="PRINTS" id="PR01502">
    <property type="entry name" value="UXTPROTEIN"/>
</dbReference>
<dbReference type="Gene3D" id="1.10.287.370">
    <property type="match status" value="1"/>
</dbReference>
<dbReference type="AlphaFoldDB" id="A0A7R9CKQ5"/>
<evidence type="ECO:0000256" key="1">
    <source>
        <dbReference type="ARBA" id="ARBA00007666"/>
    </source>
</evidence>
<dbReference type="InterPro" id="IPR004127">
    <property type="entry name" value="Prefoldin_subunit_alpha"/>
</dbReference>
<accession>A0A7R9CKQ5</accession>
<dbReference type="InterPro" id="IPR009053">
    <property type="entry name" value="Prefoldin"/>
</dbReference>
<name>A0A7R9CKQ5_TIMPO</name>
<dbReference type="PANTHER" id="PTHR13345">
    <property type="entry name" value="MEDIATOR OF RNA POLYMERASE II TRANSCRIPTION SUBUNIT 10"/>
    <property type="match status" value="1"/>
</dbReference>